<dbReference type="AlphaFoldDB" id="A0AA88AED6"/>
<evidence type="ECO:0000313" key="2">
    <source>
        <dbReference type="Proteomes" id="UP001187192"/>
    </source>
</evidence>
<comment type="caution">
    <text evidence="1">The sequence shown here is derived from an EMBL/GenBank/DDBJ whole genome shotgun (WGS) entry which is preliminary data.</text>
</comment>
<sequence>MLFPLLATVDLFPYSIVGDLKFPHKSQVTALTASRGDFAYENVAFIVLGDHATRAPYDVVRRSRRRDFAQLNISD</sequence>
<proteinExistence type="predicted"/>
<evidence type="ECO:0000313" key="1">
    <source>
        <dbReference type="EMBL" id="GMN44293.1"/>
    </source>
</evidence>
<keyword evidence="2" id="KW-1185">Reference proteome</keyword>
<accession>A0AA88AED6</accession>
<dbReference type="Proteomes" id="UP001187192">
    <property type="component" value="Unassembled WGS sequence"/>
</dbReference>
<organism evidence="1 2">
    <name type="scientific">Ficus carica</name>
    <name type="common">Common fig</name>
    <dbReference type="NCBI Taxonomy" id="3494"/>
    <lineage>
        <taxon>Eukaryota</taxon>
        <taxon>Viridiplantae</taxon>
        <taxon>Streptophyta</taxon>
        <taxon>Embryophyta</taxon>
        <taxon>Tracheophyta</taxon>
        <taxon>Spermatophyta</taxon>
        <taxon>Magnoliopsida</taxon>
        <taxon>eudicotyledons</taxon>
        <taxon>Gunneridae</taxon>
        <taxon>Pentapetalae</taxon>
        <taxon>rosids</taxon>
        <taxon>fabids</taxon>
        <taxon>Rosales</taxon>
        <taxon>Moraceae</taxon>
        <taxon>Ficeae</taxon>
        <taxon>Ficus</taxon>
    </lineage>
</organism>
<reference evidence="1" key="1">
    <citation type="submission" date="2023-07" db="EMBL/GenBank/DDBJ databases">
        <title>draft genome sequence of fig (Ficus carica).</title>
        <authorList>
            <person name="Takahashi T."/>
            <person name="Nishimura K."/>
        </authorList>
    </citation>
    <scope>NUCLEOTIDE SEQUENCE</scope>
</reference>
<protein>
    <submittedName>
        <fullName evidence="1">Uncharacterized protein</fullName>
    </submittedName>
</protein>
<gene>
    <name evidence="1" type="ORF">TIFTF001_013492</name>
</gene>
<name>A0AA88AED6_FICCA</name>
<dbReference type="Gramene" id="FCD_00009684-RA">
    <property type="protein sequence ID" value="FCD_00009684-RA:cds"/>
    <property type="gene ID" value="FCD_00009684"/>
</dbReference>
<dbReference type="EMBL" id="BTGU01000018">
    <property type="protein sequence ID" value="GMN44293.1"/>
    <property type="molecule type" value="Genomic_DNA"/>
</dbReference>